<evidence type="ECO:0000313" key="2">
    <source>
        <dbReference type="Proteomes" id="UP000287651"/>
    </source>
</evidence>
<comment type="caution">
    <text evidence="1">The sequence shown here is derived from an EMBL/GenBank/DDBJ whole genome shotgun (WGS) entry which is preliminary data.</text>
</comment>
<protein>
    <submittedName>
        <fullName evidence="1">Uncharacterized protein</fullName>
    </submittedName>
</protein>
<dbReference type="AlphaFoldDB" id="A0A426XH80"/>
<name>A0A426XH80_ENSVE</name>
<gene>
    <name evidence="1" type="ORF">B296_00048175</name>
</gene>
<reference evidence="1 2" key="1">
    <citation type="journal article" date="2014" name="Agronomy (Basel)">
        <title>A Draft Genome Sequence for Ensete ventricosum, the Drought-Tolerant Tree Against Hunger.</title>
        <authorList>
            <person name="Harrison J."/>
            <person name="Moore K.A."/>
            <person name="Paszkiewicz K."/>
            <person name="Jones T."/>
            <person name="Grant M."/>
            <person name="Ambacheew D."/>
            <person name="Muzemil S."/>
            <person name="Studholme D.J."/>
        </authorList>
    </citation>
    <scope>NUCLEOTIDE SEQUENCE [LARGE SCALE GENOMIC DNA]</scope>
</reference>
<dbReference type="Proteomes" id="UP000287651">
    <property type="component" value="Unassembled WGS sequence"/>
</dbReference>
<accession>A0A426XH80</accession>
<sequence>MGPVPVSTIYRYTSTDRKDYQTGPYQRTEQSSVRYSTWYRMVGSSSSSPSSSFSLPRLRPLEIGRRRSKSTITGRFRVVTGSTTITWWYHLIAGGPCTG</sequence>
<dbReference type="EMBL" id="AMZH03020814">
    <property type="protein sequence ID" value="RRT38838.1"/>
    <property type="molecule type" value="Genomic_DNA"/>
</dbReference>
<proteinExistence type="predicted"/>
<organism evidence="1 2">
    <name type="scientific">Ensete ventricosum</name>
    <name type="common">Abyssinian banana</name>
    <name type="synonym">Musa ensete</name>
    <dbReference type="NCBI Taxonomy" id="4639"/>
    <lineage>
        <taxon>Eukaryota</taxon>
        <taxon>Viridiplantae</taxon>
        <taxon>Streptophyta</taxon>
        <taxon>Embryophyta</taxon>
        <taxon>Tracheophyta</taxon>
        <taxon>Spermatophyta</taxon>
        <taxon>Magnoliopsida</taxon>
        <taxon>Liliopsida</taxon>
        <taxon>Zingiberales</taxon>
        <taxon>Musaceae</taxon>
        <taxon>Ensete</taxon>
    </lineage>
</organism>
<evidence type="ECO:0000313" key="1">
    <source>
        <dbReference type="EMBL" id="RRT38838.1"/>
    </source>
</evidence>